<dbReference type="Proteomes" id="UP000327157">
    <property type="component" value="Chromosome 6"/>
</dbReference>
<evidence type="ECO:0000313" key="2">
    <source>
        <dbReference type="EMBL" id="KAB2632066.1"/>
    </source>
</evidence>
<reference evidence="2 3" key="1">
    <citation type="submission" date="2019-09" db="EMBL/GenBank/DDBJ databases">
        <authorList>
            <person name="Ou C."/>
        </authorList>
    </citation>
    <scope>NUCLEOTIDE SEQUENCE [LARGE SCALE GENOMIC DNA]</scope>
    <source>
        <strain evidence="2">S2</strain>
        <tissue evidence="2">Leaf</tissue>
    </source>
</reference>
<evidence type="ECO:0000313" key="3">
    <source>
        <dbReference type="Proteomes" id="UP000327157"/>
    </source>
</evidence>
<protein>
    <submittedName>
        <fullName evidence="2">Uncharacterized protein</fullName>
    </submittedName>
</protein>
<gene>
    <name evidence="2" type="ORF">D8674_028313</name>
</gene>
<dbReference type="EMBL" id="SMOL01000120">
    <property type="protein sequence ID" value="KAB2632066.1"/>
    <property type="molecule type" value="Genomic_DNA"/>
</dbReference>
<evidence type="ECO:0000256" key="1">
    <source>
        <dbReference type="SAM" id="MobiDB-lite"/>
    </source>
</evidence>
<reference evidence="2 3" key="3">
    <citation type="submission" date="2019-11" db="EMBL/GenBank/DDBJ databases">
        <title>A de novo genome assembly of a pear dwarfing rootstock.</title>
        <authorList>
            <person name="Wang F."/>
            <person name="Wang J."/>
            <person name="Li S."/>
            <person name="Zhang Y."/>
            <person name="Fang M."/>
            <person name="Ma L."/>
            <person name="Zhao Y."/>
            <person name="Jiang S."/>
        </authorList>
    </citation>
    <scope>NUCLEOTIDE SEQUENCE [LARGE SCALE GENOMIC DNA]</scope>
    <source>
        <strain evidence="2">S2</strain>
        <tissue evidence="2">Leaf</tissue>
    </source>
</reference>
<name>A0A5N5HVU9_9ROSA</name>
<dbReference type="AlphaFoldDB" id="A0A5N5HVU9"/>
<feature type="region of interest" description="Disordered" evidence="1">
    <location>
        <begin position="1"/>
        <end position="21"/>
    </location>
</feature>
<feature type="compositionally biased region" description="Polar residues" evidence="1">
    <location>
        <begin position="1"/>
        <end position="12"/>
    </location>
</feature>
<keyword evidence="3" id="KW-1185">Reference proteome</keyword>
<accession>A0A5N5HVU9</accession>
<comment type="caution">
    <text evidence="2">The sequence shown here is derived from an EMBL/GenBank/DDBJ whole genome shotgun (WGS) entry which is preliminary data.</text>
</comment>
<sequence length="68" mass="7786">MSSIKLHNQYAATNGRKPRRQLVDQLTTVPRPTHKWKVVVQTPKQKLCVPSDKAVENGGIRWKQIVPK</sequence>
<reference evidence="3" key="2">
    <citation type="submission" date="2019-10" db="EMBL/GenBank/DDBJ databases">
        <title>A de novo genome assembly of a pear dwarfing rootstock.</title>
        <authorList>
            <person name="Wang F."/>
            <person name="Wang J."/>
            <person name="Li S."/>
            <person name="Zhang Y."/>
            <person name="Fang M."/>
            <person name="Ma L."/>
            <person name="Zhao Y."/>
            <person name="Jiang S."/>
        </authorList>
    </citation>
    <scope>NUCLEOTIDE SEQUENCE [LARGE SCALE GENOMIC DNA]</scope>
</reference>
<proteinExistence type="predicted"/>
<organism evidence="2 3">
    <name type="scientific">Pyrus ussuriensis x Pyrus communis</name>
    <dbReference type="NCBI Taxonomy" id="2448454"/>
    <lineage>
        <taxon>Eukaryota</taxon>
        <taxon>Viridiplantae</taxon>
        <taxon>Streptophyta</taxon>
        <taxon>Embryophyta</taxon>
        <taxon>Tracheophyta</taxon>
        <taxon>Spermatophyta</taxon>
        <taxon>Magnoliopsida</taxon>
        <taxon>eudicotyledons</taxon>
        <taxon>Gunneridae</taxon>
        <taxon>Pentapetalae</taxon>
        <taxon>rosids</taxon>
        <taxon>fabids</taxon>
        <taxon>Rosales</taxon>
        <taxon>Rosaceae</taxon>
        <taxon>Amygdaloideae</taxon>
        <taxon>Maleae</taxon>
        <taxon>Pyrus</taxon>
    </lineage>
</organism>